<dbReference type="AlphaFoldDB" id="A0A178F0X7"/>
<evidence type="ECO:0000313" key="2">
    <source>
        <dbReference type="Proteomes" id="UP000243015"/>
    </source>
</evidence>
<dbReference type="InterPro" id="IPR046670">
    <property type="entry name" value="DUF6540"/>
</dbReference>
<comment type="caution">
    <text evidence="1">The sequence shown here is derived from an EMBL/GenBank/DDBJ whole genome shotgun (WGS) entry which is preliminary data.</text>
</comment>
<evidence type="ECO:0000313" key="1">
    <source>
        <dbReference type="EMBL" id="OAL66082.1"/>
    </source>
</evidence>
<dbReference type="Proteomes" id="UP000243015">
    <property type="component" value="Unassembled WGS sequence"/>
</dbReference>
<accession>A0A178F0X7</accession>
<dbReference type="VEuPathDB" id="FungiDB:TERG_01807"/>
<gene>
    <name evidence="1" type="ORF">A7C99_3187</name>
</gene>
<dbReference type="Pfam" id="PF20174">
    <property type="entry name" value="DUF6540"/>
    <property type="match status" value="1"/>
</dbReference>
<dbReference type="OrthoDB" id="4168525at2759"/>
<organism evidence="1 2">
    <name type="scientific">Trichophyton rubrum</name>
    <name type="common">Athlete's foot fungus</name>
    <name type="synonym">Epidermophyton rubrum</name>
    <dbReference type="NCBI Taxonomy" id="5551"/>
    <lineage>
        <taxon>Eukaryota</taxon>
        <taxon>Fungi</taxon>
        <taxon>Dikarya</taxon>
        <taxon>Ascomycota</taxon>
        <taxon>Pezizomycotina</taxon>
        <taxon>Eurotiomycetes</taxon>
        <taxon>Eurotiomycetidae</taxon>
        <taxon>Onygenales</taxon>
        <taxon>Arthrodermataceae</taxon>
        <taxon>Trichophyton</taxon>
    </lineage>
</organism>
<sequence>MTIGLEERIALVCRSLLTEVSPGKVLTRISVHPHHGLTLMKSRDETNIRQEISAHQRAHFGIFIPSVTDQDVGTLIHVVGAPMAGYKLEFKRNYSLKDTQQQYTRYDIGQLDSQYIEDSAGGALIRDSVPKGAVEVAASQIPPPGISQNFLAPVNDTTNKRCQEWTMEYTRHLVHLGYLDAEAIQLVQSKRDPATHGIGLQPLGRG</sequence>
<dbReference type="EMBL" id="LHPM01000013">
    <property type="protein sequence ID" value="OAL66082.1"/>
    <property type="molecule type" value="Genomic_DNA"/>
</dbReference>
<protein>
    <submittedName>
        <fullName evidence="1">Uncharacterized protein</fullName>
    </submittedName>
</protein>
<proteinExistence type="predicted"/>
<name>A0A178F0X7_TRIRU</name>
<reference evidence="1 2" key="1">
    <citation type="submission" date="2016-05" db="EMBL/GenBank/DDBJ databases">
        <title>Genome sequencing of Trichophyton rubrum CMCC(F)T1i isolated from hair.</title>
        <authorList>
            <person name="Zhan P."/>
            <person name="Tao Y."/>
            <person name="Liu W."/>
        </authorList>
    </citation>
    <scope>NUCLEOTIDE SEQUENCE [LARGE SCALE GENOMIC DNA]</scope>
    <source>
        <strain evidence="2">CMCC(F)T1i</strain>
    </source>
</reference>